<gene>
    <name evidence="6" type="ORF">DOO78_18175</name>
</gene>
<dbReference type="InterPro" id="IPR020846">
    <property type="entry name" value="MFS_dom"/>
</dbReference>
<evidence type="ECO:0000256" key="1">
    <source>
        <dbReference type="ARBA" id="ARBA00022692"/>
    </source>
</evidence>
<evidence type="ECO:0000256" key="3">
    <source>
        <dbReference type="ARBA" id="ARBA00023136"/>
    </source>
</evidence>
<dbReference type="Proteomes" id="UP000249065">
    <property type="component" value="Unassembled WGS sequence"/>
</dbReference>
<comment type="caution">
    <text evidence="6">The sequence shown here is derived from an EMBL/GenBank/DDBJ whole genome shotgun (WGS) entry which is preliminary data.</text>
</comment>
<name>A0A327M4W4_9PROT</name>
<dbReference type="PANTHER" id="PTHR23521:SF3">
    <property type="entry name" value="MFS TRANSPORTER"/>
    <property type="match status" value="1"/>
</dbReference>
<sequence length="406" mass="39717">MDGNAPAPAGPHPTAPAAPRHATLVIGLAVAAVGLATTLPLPLYGAFAASGGGAGGLALAFACYAATVMLSAPLLGPLPDRIGRRPCVLLGIAFAALSTLVLSLAPGLPGLALARTAQGIAMGCVAGAATAWAAELGGGGAAGGARAARMTAAATIGSFATGGLLTLLAQLARPLDDPPLTFGLHLGFALLLLALVARLPETRRPRPGAPRSPWLRRPAFPPGTWPTTLAILPGWGTTGTVLTSVPAVLAAAGLPRAGPVAACVMMALGVLAQLAQRRLPPRRAVAFGLLLLVGAAALAFWGTAARSPWLLLPGGAAVGVAVYAFIYAGGLAAASAAASGEDRARAVAGYFVVAHLGFGAGPLAVGLAVDAFGTGPALAAAWLAVALSAAALLPRLRDGAATSRTG</sequence>
<evidence type="ECO:0000259" key="5">
    <source>
        <dbReference type="PROSITE" id="PS50850"/>
    </source>
</evidence>
<dbReference type="Gene3D" id="1.20.1250.20">
    <property type="entry name" value="MFS general substrate transporter like domains"/>
    <property type="match status" value="1"/>
</dbReference>
<dbReference type="InterPro" id="IPR011701">
    <property type="entry name" value="MFS"/>
</dbReference>
<accession>A0A327M4W4</accession>
<feature type="transmembrane region" description="Helical" evidence="4">
    <location>
        <begin position="218"/>
        <end position="236"/>
    </location>
</feature>
<dbReference type="PROSITE" id="PS50850">
    <property type="entry name" value="MFS"/>
    <property type="match status" value="1"/>
</dbReference>
<reference evidence="7" key="1">
    <citation type="submission" date="2018-06" db="EMBL/GenBank/DDBJ databases">
        <authorList>
            <person name="Khan S.A."/>
        </authorList>
    </citation>
    <scope>NUCLEOTIDE SEQUENCE [LARGE SCALE GENOMIC DNA]</scope>
    <source>
        <strain evidence="7">DB-1506</strain>
    </source>
</reference>
<feature type="transmembrane region" description="Helical" evidence="4">
    <location>
        <begin position="120"/>
        <end position="138"/>
    </location>
</feature>
<dbReference type="Pfam" id="PF07690">
    <property type="entry name" value="MFS_1"/>
    <property type="match status" value="1"/>
</dbReference>
<evidence type="ECO:0000256" key="2">
    <source>
        <dbReference type="ARBA" id="ARBA00022989"/>
    </source>
</evidence>
<evidence type="ECO:0000313" key="6">
    <source>
        <dbReference type="EMBL" id="RAI57517.1"/>
    </source>
</evidence>
<dbReference type="AlphaFoldDB" id="A0A327M4W4"/>
<evidence type="ECO:0000256" key="4">
    <source>
        <dbReference type="SAM" id="Phobius"/>
    </source>
</evidence>
<dbReference type="OrthoDB" id="7278234at2"/>
<organism evidence="6 7">
    <name type="scientific">Roseicella frigidaeris</name>
    <dbReference type="NCBI Taxonomy" id="2230885"/>
    <lineage>
        <taxon>Bacteria</taxon>
        <taxon>Pseudomonadati</taxon>
        <taxon>Pseudomonadota</taxon>
        <taxon>Alphaproteobacteria</taxon>
        <taxon>Acetobacterales</taxon>
        <taxon>Roseomonadaceae</taxon>
        <taxon>Roseicella</taxon>
    </lineage>
</organism>
<dbReference type="GO" id="GO:0005886">
    <property type="term" value="C:plasma membrane"/>
    <property type="evidence" value="ECO:0007669"/>
    <property type="project" value="TreeGrafter"/>
</dbReference>
<feature type="transmembrane region" description="Helical" evidence="4">
    <location>
        <begin position="248"/>
        <end position="272"/>
    </location>
</feature>
<keyword evidence="7" id="KW-1185">Reference proteome</keyword>
<keyword evidence="2 4" id="KW-1133">Transmembrane helix</keyword>
<feature type="transmembrane region" description="Helical" evidence="4">
    <location>
        <begin position="178"/>
        <end position="197"/>
    </location>
</feature>
<dbReference type="PANTHER" id="PTHR23521">
    <property type="entry name" value="TRANSPORTER MFS SUPERFAMILY"/>
    <property type="match status" value="1"/>
</dbReference>
<proteinExistence type="predicted"/>
<feature type="domain" description="Major facilitator superfamily (MFS) profile" evidence="5">
    <location>
        <begin position="22"/>
        <end position="397"/>
    </location>
</feature>
<evidence type="ECO:0000313" key="7">
    <source>
        <dbReference type="Proteomes" id="UP000249065"/>
    </source>
</evidence>
<keyword evidence="1 4" id="KW-0812">Transmembrane</keyword>
<feature type="transmembrane region" description="Helical" evidence="4">
    <location>
        <begin position="150"/>
        <end position="172"/>
    </location>
</feature>
<feature type="transmembrane region" description="Helical" evidence="4">
    <location>
        <begin position="375"/>
        <end position="394"/>
    </location>
</feature>
<feature type="transmembrane region" description="Helical" evidence="4">
    <location>
        <begin position="87"/>
        <end position="108"/>
    </location>
</feature>
<keyword evidence="3 4" id="KW-0472">Membrane</keyword>
<dbReference type="SUPFAM" id="SSF103473">
    <property type="entry name" value="MFS general substrate transporter"/>
    <property type="match status" value="1"/>
</dbReference>
<feature type="transmembrane region" description="Helical" evidence="4">
    <location>
        <begin position="53"/>
        <end position="75"/>
    </location>
</feature>
<dbReference type="InterPro" id="IPR036259">
    <property type="entry name" value="MFS_trans_sf"/>
</dbReference>
<feature type="transmembrane region" description="Helical" evidence="4">
    <location>
        <begin position="24"/>
        <end position="47"/>
    </location>
</feature>
<dbReference type="GO" id="GO:0022857">
    <property type="term" value="F:transmembrane transporter activity"/>
    <property type="evidence" value="ECO:0007669"/>
    <property type="project" value="InterPro"/>
</dbReference>
<feature type="transmembrane region" description="Helical" evidence="4">
    <location>
        <begin position="284"/>
        <end position="304"/>
    </location>
</feature>
<dbReference type="RefSeq" id="WP_111471293.1">
    <property type="nucleotide sequence ID" value="NZ_QLIX01000016.1"/>
</dbReference>
<feature type="transmembrane region" description="Helical" evidence="4">
    <location>
        <begin position="346"/>
        <end position="369"/>
    </location>
</feature>
<protein>
    <recommendedName>
        <fullName evidence="5">Major facilitator superfamily (MFS) profile domain-containing protein</fullName>
    </recommendedName>
</protein>
<dbReference type="EMBL" id="QLIX01000016">
    <property type="protein sequence ID" value="RAI57517.1"/>
    <property type="molecule type" value="Genomic_DNA"/>
</dbReference>
<feature type="transmembrane region" description="Helical" evidence="4">
    <location>
        <begin position="310"/>
        <end position="334"/>
    </location>
</feature>